<proteinExistence type="predicted"/>
<sequence length="120" mass="13170">MPLADESLLDSIMNLSQDSFSDREDSMITRLLDGQISDVDRSINLVVFLNASVHSHMASDVVNVLVEVEGCSIRCPHPPGHGIKRPRKATAMEQGVCGGRIRHGDPQGKRWRCKGLGHVI</sequence>
<keyword evidence="2" id="KW-1185">Reference proteome</keyword>
<reference evidence="2" key="1">
    <citation type="journal article" date="2022" name="Mol. Ecol. Resour.">
        <title>The genomes of chicory, endive, great burdock and yacon provide insights into Asteraceae palaeo-polyploidization history and plant inulin production.</title>
        <authorList>
            <person name="Fan W."/>
            <person name="Wang S."/>
            <person name="Wang H."/>
            <person name="Wang A."/>
            <person name="Jiang F."/>
            <person name="Liu H."/>
            <person name="Zhao H."/>
            <person name="Xu D."/>
            <person name="Zhang Y."/>
        </authorList>
    </citation>
    <scope>NUCLEOTIDE SEQUENCE [LARGE SCALE GENOMIC DNA]</scope>
    <source>
        <strain evidence="2">cv. Niubang</strain>
    </source>
</reference>
<dbReference type="Proteomes" id="UP001055879">
    <property type="component" value="Linkage Group LG01"/>
</dbReference>
<accession>A0ACB9FMX2</accession>
<gene>
    <name evidence="1" type="ORF">L6452_03327</name>
</gene>
<dbReference type="EMBL" id="CM042047">
    <property type="protein sequence ID" value="KAI3772150.1"/>
    <property type="molecule type" value="Genomic_DNA"/>
</dbReference>
<evidence type="ECO:0000313" key="1">
    <source>
        <dbReference type="EMBL" id="KAI3772150.1"/>
    </source>
</evidence>
<reference evidence="1 2" key="2">
    <citation type="journal article" date="2022" name="Mol. Ecol. Resour.">
        <title>The genomes of chicory, endive, great burdock and yacon provide insights into Asteraceae paleo-polyploidization history and plant inulin production.</title>
        <authorList>
            <person name="Fan W."/>
            <person name="Wang S."/>
            <person name="Wang H."/>
            <person name="Wang A."/>
            <person name="Jiang F."/>
            <person name="Liu H."/>
            <person name="Zhao H."/>
            <person name="Xu D."/>
            <person name="Zhang Y."/>
        </authorList>
    </citation>
    <scope>NUCLEOTIDE SEQUENCE [LARGE SCALE GENOMIC DNA]</scope>
    <source>
        <strain evidence="2">cv. Niubang</strain>
    </source>
</reference>
<comment type="caution">
    <text evidence="1">The sequence shown here is derived from an EMBL/GenBank/DDBJ whole genome shotgun (WGS) entry which is preliminary data.</text>
</comment>
<evidence type="ECO:0000313" key="2">
    <source>
        <dbReference type="Proteomes" id="UP001055879"/>
    </source>
</evidence>
<protein>
    <submittedName>
        <fullName evidence="1">Uncharacterized protein</fullName>
    </submittedName>
</protein>
<organism evidence="1 2">
    <name type="scientific">Arctium lappa</name>
    <name type="common">Greater burdock</name>
    <name type="synonym">Lappa major</name>
    <dbReference type="NCBI Taxonomy" id="4217"/>
    <lineage>
        <taxon>Eukaryota</taxon>
        <taxon>Viridiplantae</taxon>
        <taxon>Streptophyta</taxon>
        <taxon>Embryophyta</taxon>
        <taxon>Tracheophyta</taxon>
        <taxon>Spermatophyta</taxon>
        <taxon>Magnoliopsida</taxon>
        <taxon>eudicotyledons</taxon>
        <taxon>Gunneridae</taxon>
        <taxon>Pentapetalae</taxon>
        <taxon>asterids</taxon>
        <taxon>campanulids</taxon>
        <taxon>Asterales</taxon>
        <taxon>Asteraceae</taxon>
        <taxon>Carduoideae</taxon>
        <taxon>Cardueae</taxon>
        <taxon>Arctiinae</taxon>
        <taxon>Arctium</taxon>
    </lineage>
</organism>
<name>A0ACB9FMX2_ARCLA</name>